<reference evidence="1" key="2">
    <citation type="journal article" date="2015" name="Data Brief">
        <title>Shoot transcriptome of the giant reed, Arundo donax.</title>
        <authorList>
            <person name="Barrero R.A."/>
            <person name="Guerrero F.D."/>
            <person name="Moolhuijzen P."/>
            <person name="Goolsby J.A."/>
            <person name="Tidwell J."/>
            <person name="Bellgard S.E."/>
            <person name="Bellgard M.I."/>
        </authorList>
    </citation>
    <scope>NUCLEOTIDE SEQUENCE</scope>
    <source>
        <tissue evidence="1">Shoot tissue taken approximately 20 cm above the soil surface</tissue>
    </source>
</reference>
<organism evidence="1">
    <name type="scientific">Arundo donax</name>
    <name type="common">Giant reed</name>
    <name type="synonym">Donax arundinaceus</name>
    <dbReference type="NCBI Taxonomy" id="35708"/>
    <lineage>
        <taxon>Eukaryota</taxon>
        <taxon>Viridiplantae</taxon>
        <taxon>Streptophyta</taxon>
        <taxon>Embryophyta</taxon>
        <taxon>Tracheophyta</taxon>
        <taxon>Spermatophyta</taxon>
        <taxon>Magnoliopsida</taxon>
        <taxon>Liliopsida</taxon>
        <taxon>Poales</taxon>
        <taxon>Poaceae</taxon>
        <taxon>PACMAD clade</taxon>
        <taxon>Arundinoideae</taxon>
        <taxon>Arundineae</taxon>
        <taxon>Arundo</taxon>
    </lineage>
</organism>
<dbReference type="AlphaFoldDB" id="A0A0A9HC83"/>
<proteinExistence type="predicted"/>
<accession>A0A0A9HC83</accession>
<sequence>MVLFCNTSILFLASVYCLLVIVLSIDKWTSSKHCESKSNPITLFISRHHSCSVVLIIVHTN</sequence>
<name>A0A0A9HC83_ARUDO</name>
<protein>
    <submittedName>
        <fullName evidence="1">Uncharacterized protein</fullName>
    </submittedName>
</protein>
<evidence type="ECO:0000313" key="1">
    <source>
        <dbReference type="EMBL" id="JAE30508.1"/>
    </source>
</evidence>
<dbReference type="EMBL" id="GBRH01167388">
    <property type="protein sequence ID" value="JAE30508.1"/>
    <property type="molecule type" value="Transcribed_RNA"/>
</dbReference>
<reference evidence="1" key="1">
    <citation type="submission" date="2014-09" db="EMBL/GenBank/DDBJ databases">
        <authorList>
            <person name="Magalhaes I.L.F."/>
            <person name="Oliveira U."/>
            <person name="Santos F.R."/>
            <person name="Vidigal T.H.D.A."/>
            <person name="Brescovit A.D."/>
            <person name="Santos A.J."/>
        </authorList>
    </citation>
    <scope>NUCLEOTIDE SEQUENCE</scope>
    <source>
        <tissue evidence="1">Shoot tissue taken approximately 20 cm above the soil surface</tissue>
    </source>
</reference>